<keyword evidence="1" id="KW-0853">WD repeat</keyword>
<dbReference type="PANTHER" id="PTHR45903:SF1">
    <property type="entry name" value="GLUTAMATE-RICH WD REPEAT-CONTAINING PROTEIN 1"/>
    <property type="match status" value="1"/>
</dbReference>
<feature type="compositionally biased region" description="Acidic residues" evidence="3">
    <location>
        <begin position="32"/>
        <end position="49"/>
    </location>
</feature>
<dbReference type="InterPro" id="IPR051972">
    <property type="entry name" value="Glutamate-rich_WD_repeat"/>
</dbReference>
<evidence type="ECO:0000256" key="2">
    <source>
        <dbReference type="ARBA" id="ARBA00022737"/>
    </source>
</evidence>
<dbReference type="EMBL" id="MUNK01000206">
    <property type="protein sequence ID" value="OTA25366.1"/>
    <property type="molecule type" value="Genomic_DNA"/>
</dbReference>
<evidence type="ECO:0000259" key="4">
    <source>
        <dbReference type="Pfam" id="PF12265"/>
    </source>
</evidence>
<comment type="caution">
    <text evidence="5">The sequence shown here is derived from an EMBL/GenBank/DDBJ whole genome shotgun (WGS) entry which is preliminary data.</text>
</comment>
<feature type="compositionally biased region" description="Basic and acidic residues" evidence="3">
    <location>
        <begin position="53"/>
        <end position="67"/>
    </location>
</feature>
<dbReference type="InterPro" id="IPR022052">
    <property type="entry name" value="Histone-bd_RBBP4-like_N"/>
</dbReference>
<evidence type="ECO:0000256" key="3">
    <source>
        <dbReference type="SAM" id="MobiDB-lite"/>
    </source>
</evidence>
<dbReference type="InterPro" id="IPR015943">
    <property type="entry name" value="WD40/YVTN_repeat-like_dom_sf"/>
</dbReference>
<dbReference type="PANTHER" id="PTHR45903">
    <property type="entry name" value="GLUTAMATE-RICH WD REPEAT-CONTAINING PROTEIN 1"/>
    <property type="match status" value="1"/>
</dbReference>
<dbReference type="GO" id="GO:0005730">
    <property type="term" value="C:nucleolus"/>
    <property type="evidence" value="ECO:0007669"/>
    <property type="project" value="TreeGrafter"/>
</dbReference>
<organism evidence="5 6">
    <name type="scientific">Hortaea werneckii EXF-2000</name>
    <dbReference type="NCBI Taxonomy" id="1157616"/>
    <lineage>
        <taxon>Eukaryota</taxon>
        <taxon>Fungi</taxon>
        <taxon>Dikarya</taxon>
        <taxon>Ascomycota</taxon>
        <taxon>Pezizomycotina</taxon>
        <taxon>Dothideomycetes</taxon>
        <taxon>Dothideomycetidae</taxon>
        <taxon>Mycosphaerellales</taxon>
        <taxon>Teratosphaeriaceae</taxon>
        <taxon>Hortaea</taxon>
    </lineage>
</organism>
<reference evidence="5 6" key="1">
    <citation type="submission" date="2017-01" db="EMBL/GenBank/DDBJ databases">
        <title>The recent genome duplication of the halophilic yeast Hortaea werneckii: insights from long-read sequencing.</title>
        <authorList>
            <person name="Sinha S."/>
            <person name="Flibotte S."/>
            <person name="Neira M."/>
            <person name="Lenassi M."/>
            <person name="Gostincar C."/>
            <person name="Stajich J.E."/>
            <person name="Nislow C.E."/>
        </authorList>
    </citation>
    <scope>NUCLEOTIDE SEQUENCE [LARGE SCALE GENOMIC DNA]</scope>
    <source>
        <strain evidence="5 6">EXF-2000</strain>
    </source>
</reference>
<sequence>MAKRAAEDDEQSPQALKAGERPMADDGVPEGQEFEDEYEDEFESEDEIFEAGVDGRPDEEREADEKAAGAMEVDQETFIPGRHKLDAESTWPCLSFDVIKDNLGDNRRTYPATVYAVGGTQAAQGRERENQLMVMKMSRSIAE</sequence>
<dbReference type="GO" id="GO:0042254">
    <property type="term" value="P:ribosome biogenesis"/>
    <property type="evidence" value="ECO:0007669"/>
    <property type="project" value="TreeGrafter"/>
</dbReference>
<dbReference type="Pfam" id="PF12265">
    <property type="entry name" value="CAF1C_H4-bd"/>
    <property type="match status" value="1"/>
</dbReference>
<keyword evidence="6" id="KW-1185">Reference proteome</keyword>
<dbReference type="STRING" id="1157616.A0A1Z5SX54"/>
<keyword evidence="2" id="KW-0677">Repeat</keyword>
<dbReference type="InParanoid" id="A0A1Z5SX54"/>
<dbReference type="VEuPathDB" id="FungiDB:BTJ68_12571"/>
<dbReference type="Gene3D" id="2.130.10.10">
    <property type="entry name" value="YVTN repeat-like/Quinoprotein amine dehydrogenase"/>
    <property type="match status" value="1"/>
</dbReference>
<proteinExistence type="predicted"/>
<protein>
    <recommendedName>
        <fullName evidence="4">Histone-binding protein RBBP4-like N-terminal domain-containing protein</fullName>
    </recommendedName>
</protein>
<evidence type="ECO:0000313" key="5">
    <source>
        <dbReference type="EMBL" id="OTA25366.1"/>
    </source>
</evidence>
<accession>A0A1Z5SX54</accession>
<feature type="domain" description="Histone-binding protein RBBP4-like N-terminal" evidence="4">
    <location>
        <begin position="88"/>
        <end position="138"/>
    </location>
</feature>
<dbReference type="Proteomes" id="UP000194280">
    <property type="component" value="Unassembled WGS sequence"/>
</dbReference>
<dbReference type="AlphaFoldDB" id="A0A1Z5SX54"/>
<name>A0A1Z5SX54_HORWE</name>
<evidence type="ECO:0000313" key="6">
    <source>
        <dbReference type="Proteomes" id="UP000194280"/>
    </source>
</evidence>
<gene>
    <name evidence="5" type="ORF">BTJ68_12571</name>
</gene>
<evidence type="ECO:0000256" key="1">
    <source>
        <dbReference type="ARBA" id="ARBA00022574"/>
    </source>
</evidence>
<feature type="region of interest" description="Disordered" evidence="3">
    <location>
        <begin position="1"/>
        <end position="72"/>
    </location>
</feature>